<evidence type="ECO:0000256" key="2">
    <source>
        <dbReference type="ARBA" id="ARBA00038128"/>
    </source>
</evidence>
<evidence type="ECO:0000256" key="1">
    <source>
        <dbReference type="ARBA" id="ARBA00022559"/>
    </source>
</evidence>
<dbReference type="Gene3D" id="3.40.50.1820">
    <property type="entry name" value="alpha/beta hydrolase"/>
    <property type="match status" value="1"/>
</dbReference>
<dbReference type="InterPro" id="IPR029058">
    <property type="entry name" value="AB_hydrolase_fold"/>
</dbReference>
<comment type="caution">
    <text evidence="4">The sequence shown here is derived from an EMBL/GenBank/DDBJ whole genome shotgun (WGS) entry which is preliminary data.</text>
</comment>
<comment type="similarity">
    <text evidence="2">Belongs to the AB hydrolase superfamily. Bacterial non-heme haloperoxidase / perhydrolase family.</text>
</comment>
<dbReference type="EMBL" id="BOPG01000028">
    <property type="protein sequence ID" value="GIJ57105.1"/>
    <property type="molecule type" value="Genomic_DNA"/>
</dbReference>
<dbReference type="InterPro" id="IPR000073">
    <property type="entry name" value="AB_hydrolase_1"/>
</dbReference>
<dbReference type="PRINTS" id="PR00412">
    <property type="entry name" value="EPOXHYDRLASE"/>
</dbReference>
<dbReference type="SUPFAM" id="SSF53474">
    <property type="entry name" value="alpha/beta-Hydrolases"/>
    <property type="match status" value="1"/>
</dbReference>
<dbReference type="InterPro" id="IPR050471">
    <property type="entry name" value="AB_hydrolase"/>
</dbReference>
<organism evidence="4 5">
    <name type="scientific">Virgisporangium aurantiacum</name>
    <dbReference type="NCBI Taxonomy" id="175570"/>
    <lineage>
        <taxon>Bacteria</taxon>
        <taxon>Bacillati</taxon>
        <taxon>Actinomycetota</taxon>
        <taxon>Actinomycetes</taxon>
        <taxon>Micromonosporales</taxon>
        <taxon>Micromonosporaceae</taxon>
        <taxon>Virgisporangium</taxon>
    </lineage>
</organism>
<keyword evidence="1" id="KW-0560">Oxidoreductase</keyword>
<dbReference type="InterPro" id="IPR000639">
    <property type="entry name" value="Epox_hydrolase-like"/>
</dbReference>
<feature type="domain" description="AB hydrolase-1" evidence="3">
    <location>
        <begin position="22"/>
        <end position="256"/>
    </location>
</feature>
<accession>A0A8J3Z873</accession>
<dbReference type="FunFam" id="3.40.50.1820:FF:000205">
    <property type="entry name" value="Non-haem bromoperoxidase BPO-A2"/>
    <property type="match status" value="1"/>
</dbReference>
<evidence type="ECO:0000313" key="5">
    <source>
        <dbReference type="Proteomes" id="UP000612585"/>
    </source>
</evidence>
<gene>
    <name evidence="4" type="ORF">Vau01_046210</name>
</gene>
<name>A0A8J3Z873_9ACTN</name>
<reference evidence="4" key="1">
    <citation type="submission" date="2021-01" db="EMBL/GenBank/DDBJ databases">
        <title>Whole genome shotgun sequence of Virgisporangium aurantiacum NBRC 16421.</title>
        <authorList>
            <person name="Komaki H."/>
            <person name="Tamura T."/>
        </authorList>
    </citation>
    <scope>NUCLEOTIDE SEQUENCE</scope>
    <source>
        <strain evidence="4">NBRC 16421</strain>
    </source>
</reference>
<proteinExistence type="inferred from homology"/>
<keyword evidence="5" id="KW-1185">Reference proteome</keyword>
<keyword evidence="1" id="KW-0575">Peroxidase</keyword>
<dbReference type="PANTHER" id="PTHR43433">
    <property type="entry name" value="HYDROLASE, ALPHA/BETA FOLD FAMILY PROTEIN"/>
    <property type="match status" value="1"/>
</dbReference>
<dbReference type="PANTHER" id="PTHR43433:SF3">
    <property type="entry name" value="NON-HEME CHLOROPEROXIDASE"/>
    <property type="match status" value="1"/>
</dbReference>
<dbReference type="AlphaFoldDB" id="A0A8J3Z873"/>
<sequence>MSFVSAADGTRIFYKDWGEGRPVVLSHGWPLNSDSWESQQLFLAENGYRAIAHDRRGHGRSTQTWGGNEMNTYADDLAAVIESLDLRDVTLVGFSTGGGEIARYIGRRGTARVAQAVLVSAVPPLLLQTEDNPGGLPVAVFDAIRAGSVADRSQLYRDLADGPFFGLNRPGANVSQGVRDAFWRQGLQAGHRNAYESIAAFSATDFRPDLRAFDVPTLVIHGDDDQIVPFEVGGKASAARIQDATLTVYAGAPHGITDTHKQQLSDDLLTFLRSWP</sequence>
<evidence type="ECO:0000313" key="4">
    <source>
        <dbReference type="EMBL" id="GIJ57105.1"/>
    </source>
</evidence>
<dbReference type="Pfam" id="PF00561">
    <property type="entry name" value="Abhydrolase_1"/>
    <property type="match status" value="1"/>
</dbReference>
<dbReference type="Proteomes" id="UP000612585">
    <property type="component" value="Unassembled WGS sequence"/>
</dbReference>
<protein>
    <submittedName>
        <fullName evidence="4">Chloroperoxidase</fullName>
    </submittedName>
</protein>
<dbReference type="PRINTS" id="PR00111">
    <property type="entry name" value="ABHYDROLASE"/>
</dbReference>
<evidence type="ECO:0000259" key="3">
    <source>
        <dbReference type="Pfam" id="PF00561"/>
    </source>
</evidence>
<dbReference type="GO" id="GO:0004601">
    <property type="term" value="F:peroxidase activity"/>
    <property type="evidence" value="ECO:0007669"/>
    <property type="project" value="UniProtKB-KW"/>
</dbReference>
<dbReference type="RefSeq" id="WP_203996186.1">
    <property type="nucleotide sequence ID" value="NZ_BOPG01000028.1"/>
</dbReference>